<evidence type="ECO:0000313" key="2">
    <source>
        <dbReference type="Proteomes" id="UP000708208"/>
    </source>
</evidence>
<comment type="caution">
    <text evidence="1">The sequence shown here is derived from an EMBL/GenBank/DDBJ whole genome shotgun (WGS) entry which is preliminary data.</text>
</comment>
<protein>
    <submittedName>
        <fullName evidence="1">Uncharacterized protein</fullName>
    </submittedName>
</protein>
<dbReference type="AlphaFoldDB" id="A0A8J2JXN1"/>
<accession>A0A8J2JXN1</accession>
<reference evidence="1" key="1">
    <citation type="submission" date="2021-06" db="EMBL/GenBank/DDBJ databases">
        <authorList>
            <person name="Hodson N. C."/>
            <person name="Mongue J. A."/>
            <person name="Jaron S. K."/>
        </authorList>
    </citation>
    <scope>NUCLEOTIDE SEQUENCE</scope>
</reference>
<evidence type="ECO:0000313" key="1">
    <source>
        <dbReference type="EMBL" id="CAG7726009.1"/>
    </source>
</evidence>
<sequence>MGLELGEHEELGQGTRHTITCPLDLLTQKLEMMRVNVLLKRILSHPPCLGYHESEAMKDVEQDIQPETATEREPLPGYHSALSGQTKQASDAHIVLIGPIPSSLRLFATIHYPSSLKPSALRCHVP</sequence>
<name>A0A8J2JXN1_9HEXA</name>
<organism evidence="1 2">
    <name type="scientific">Allacma fusca</name>
    <dbReference type="NCBI Taxonomy" id="39272"/>
    <lineage>
        <taxon>Eukaryota</taxon>
        <taxon>Metazoa</taxon>
        <taxon>Ecdysozoa</taxon>
        <taxon>Arthropoda</taxon>
        <taxon>Hexapoda</taxon>
        <taxon>Collembola</taxon>
        <taxon>Symphypleona</taxon>
        <taxon>Sminthuridae</taxon>
        <taxon>Allacma</taxon>
    </lineage>
</organism>
<proteinExistence type="predicted"/>
<dbReference type="Proteomes" id="UP000708208">
    <property type="component" value="Unassembled WGS sequence"/>
</dbReference>
<gene>
    <name evidence="1" type="ORF">AFUS01_LOCUS14941</name>
</gene>
<keyword evidence="2" id="KW-1185">Reference proteome</keyword>
<dbReference type="EMBL" id="CAJVCH010129592">
    <property type="protein sequence ID" value="CAG7726009.1"/>
    <property type="molecule type" value="Genomic_DNA"/>
</dbReference>